<keyword evidence="3" id="KW-1185">Reference proteome</keyword>
<dbReference type="NCBIfam" id="TIGR03086">
    <property type="entry name" value="TIGR03086 family metal-binding protein"/>
    <property type="match status" value="1"/>
</dbReference>
<sequence length="200" mass="20719">METQFDFAPAARSLAAVIDGITEDQFTDPTPCAGLTVRDLLAHVVGLSEAFRQAATKEAIGHSAPPPSGADSPLPDDWQTRIPVQLDALAAAWCAPEAWEGETEAGGVTMPAVVMATVALDELVIHGWDLAVATGQNLSVTLDDLAILSDFLGETDPAGTPGLFGPVVSVAADAPALDRLLGLTGRDPGWRSVAAADRRV</sequence>
<dbReference type="EMBL" id="CP018082">
    <property type="protein sequence ID" value="APE38836.1"/>
    <property type="molecule type" value="Genomic_DNA"/>
</dbReference>
<feature type="domain" description="Mycothiol-dependent maleylpyruvate isomerase metal-binding" evidence="1">
    <location>
        <begin position="8"/>
        <end position="131"/>
    </location>
</feature>
<dbReference type="SUPFAM" id="SSF109854">
    <property type="entry name" value="DinB/YfiT-like putative metalloenzymes"/>
    <property type="match status" value="1"/>
</dbReference>
<organism evidence="2 3">
    <name type="scientific">Nocardia mangyaensis</name>
    <dbReference type="NCBI Taxonomy" id="2213200"/>
    <lineage>
        <taxon>Bacteria</taxon>
        <taxon>Bacillati</taxon>
        <taxon>Actinomycetota</taxon>
        <taxon>Actinomycetes</taxon>
        <taxon>Mycobacteriales</taxon>
        <taxon>Nocardiaceae</taxon>
        <taxon>Nocardia</taxon>
    </lineage>
</organism>
<evidence type="ECO:0000259" key="1">
    <source>
        <dbReference type="Pfam" id="PF11716"/>
    </source>
</evidence>
<dbReference type="OrthoDB" id="5185819at2"/>
<dbReference type="InterPro" id="IPR024344">
    <property type="entry name" value="MDMPI_metal-binding"/>
</dbReference>
<reference evidence="2" key="1">
    <citation type="submission" date="2016-11" db="EMBL/GenBank/DDBJ databases">
        <authorList>
            <person name="Jaros S."/>
            <person name="Januszkiewicz K."/>
            <person name="Wedrychowicz H."/>
        </authorList>
    </citation>
    <scope>NUCLEOTIDE SEQUENCE [LARGE SCALE GENOMIC DNA]</scope>
    <source>
        <strain evidence="2">Y48</strain>
    </source>
</reference>
<dbReference type="RefSeq" id="WP_071931991.1">
    <property type="nucleotide sequence ID" value="NZ_CP018082.1"/>
</dbReference>
<protein>
    <submittedName>
        <fullName evidence="2">TIGR03086 family protein</fullName>
    </submittedName>
</protein>
<accession>A0A1J0W3G8</accession>
<dbReference type="Pfam" id="PF11716">
    <property type="entry name" value="MDMPI_N"/>
    <property type="match status" value="1"/>
</dbReference>
<evidence type="ECO:0000313" key="2">
    <source>
        <dbReference type="EMBL" id="APE38836.1"/>
    </source>
</evidence>
<dbReference type="AlphaFoldDB" id="A0A1J0W3G8"/>
<proteinExistence type="predicted"/>
<dbReference type="InterPro" id="IPR017520">
    <property type="entry name" value="CHP03086"/>
</dbReference>
<dbReference type="Proteomes" id="UP000183810">
    <property type="component" value="Chromosome"/>
</dbReference>
<evidence type="ECO:0000313" key="3">
    <source>
        <dbReference type="Proteomes" id="UP000183810"/>
    </source>
</evidence>
<dbReference type="NCBIfam" id="TIGR03083">
    <property type="entry name" value="maleylpyruvate isomerase family mycothiol-dependent enzyme"/>
    <property type="match status" value="1"/>
</dbReference>
<dbReference type="Gene3D" id="1.20.120.450">
    <property type="entry name" value="dinb family like domain"/>
    <property type="match status" value="1"/>
</dbReference>
<name>A0A1J0W3G8_9NOCA</name>
<dbReference type="InterPro" id="IPR034660">
    <property type="entry name" value="DinB/YfiT-like"/>
</dbReference>
<gene>
    <name evidence="2" type="ORF">BOX37_29390</name>
</gene>
<dbReference type="InterPro" id="IPR017517">
    <property type="entry name" value="Maleyloyr_isom"/>
</dbReference>
<dbReference type="GO" id="GO:0046872">
    <property type="term" value="F:metal ion binding"/>
    <property type="evidence" value="ECO:0007669"/>
    <property type="project" value="InterPro"/>
</dbReference>
<dbReference type="KEGG" id="nsl:BOX37_29390"/>